<protein>
    <submittedName>
        <fullName evidence="1">Uncharacterized protein</fullName>
    </submittedName>
</protein>
<evidence type="ECO:0000313" key="1">
    <source>
        <dbReference type="EMBL" id="KAJ7748753.1"/>
    </source>
</evidence>
<feature type="non-terminal residue" evidence="1">
    <location>
        <position position="197"/>
    </location>
</feature>
<reference evidence="1" key="1">
    <citation type="submission" date="2023-03" db="EMBL/GenBank/DDBJ databases">
        <title>Massive genome expansion in bonnet fungi (Mycena s.s.) driven by repeated elements and novel gene families across ecological guilds.</title>
        <authorList>
            <consortium name="Lawrence Berkeley National Laboratory"/>
            <person name="Harder C.B."/>
            <person name="Miyauchi S."/>
            <person name="Viragh M."/>
            <person name="Kuo A."/>
            <person name="Thoen E."/>
            <person name="Andreopoulos B."/>
            <person name="Lu D."/>
            <person name="Skrede I."/>
            <person name="Drula E."/>
            <person name="Henrissat B."/>
            <person name="Morin E."/>
            <person name="Kohler A."/>
            <person name="Barry K."/>
            <person name="LaButti K."/>
            <person name="Morin E."/>
            <person name="Salamov A."/>
            <person name="Lipzen A."/>
            <person name="Mereny Z."/>
            <person name="Hegedus B."/>
            <person name="Baldrian P."/>
            <person name="Stursova M."/>
            <person name="Weitz H."/>
            <person name="Taylor A."/>
            <person name="Grigoriev I.V."/>
            <person name="Nagy L.G."/>
            <person name="Martin F."/>
            <person name="Kauserud H."/>
        </authorList>
    </citation>
    <scope>NUCLEOTIDE SEQUENCE</scope>
    <source>
        <strain evidence="1">CBHHK188m</strain>
    </source>
</reference>
<sequence>MISQQELSAQQVASYLMDFEDHFTSHSYRNLYWTTFETFINRQLPNYQKRGTELNDVCVWDFVSRVDKIKEYERDNDTPGRPVLDVEDHKRPRVALQKGHEQEKTHILRVRAVKDSLIPVPIGPGIPRRDRTELRARYCRLMLIFFKPWRQAADLRKNYQSWEEAFESFVNTCSQSVLQKMENMQIMHECRDSRDDH</sequence>
<comment type="caution">
    <text evidence="1">The sequence shown here is derived from an EMBL/GenBank/DDBJ whole genome shotgun (WGS) entry which is preliminary data.</text>
</comment>
<dbReference type="Proteomes" id="UP001215280">
    <property type="component" value="Unassembled WGS sequence"/>
</dbReference>
<dbReference type="EMBL" id="JARJLG010000088">
    <property type="protein sequence ID" value="KAJ7748753.1"/>
    <property type="molecule type" value="Genomic_DNA"/>
</dbReference>
<gene>
    <name evidence="1" type="ORF">DFH07DRAFT_747013</name>
</gene>
<evidence type="ECO:0000313" key="2">
    <source>
        <dbReference type="Proteomes" id="UP001215280"/>
    </source>
</evidence>
<name>A0AAD7IR41_9AGAR</name>
<accession>A0AAD7IR41</accession>
<organism evidence="1 2">
    <name type="scientific">Mycena maculata</name>
    <dbReference type="NCBI Taxonomy" id="230809"/>
    <lineage>
        <taxon>Eukaryota</taxon>
        <taxon>Fungi</taxon>
        <taxon>Dikarya</taxon>
        <taxon>Basidiomycota</taxon>
        <taxon>Agaricomycotina</taxon>
        <taxon>Agaricomycetes</taxon>
        <taxon>Agaricomycetidae</taxon>
        <taxon>Agaricales</taxon>
        <taxon>Marasmiineae</taxon>
        <taxon>Mycenaceae</taxon>
        <taxon>Mycena</taxon>
    </lineage>
</organism>
<keyword evidence="2" id="KW-1185">Reference proteome</keyword>
<proteinExistence type="predicted"/>
<dbReference type="AlphaFoldDB" id="A0AAD7IR41"/>